<dbReference type="RefSeq" id="WP_015859963.1">
    <property type="nucleotide sequence ID" value="NC_012796.1"/>
</dbReference>
<evidence type="ECO:0000256" key="2">
    <source>
        <dbReference type="ARBA" id="ARBA00023224"/>
    </source>
</evidence>
<evidence type="ECO:0000259" key="8">
    <source>
        <dbReference type="PROSITE" id="PS50885"/>
    </source>
</evidence>
<evidence type="ECO:0000313" key="10">
    <source>
        <dbReference type="Proteomes" id="UP000009071"/>
    </source>
</evidence>
<evidence type="ECO:0000313" key="9">
    <source>
        <dbReference type="EMBL" id="BAH74750.1"/>
    </source>
</evidence>
<name>C4XMF9_SOLM1</name>
<dbReference type="InterPro" id="IPR003660">
    <property type="entry name" value="HAMP_dom"/>
</dbReference>
<dbReference type="SUPFAM" id="SSF58104">
    <property type="entry name" value="Methyl-accepting chemotaxis protein (MCP) signaling domain"/>
    <property type="match status" value="1"/>
</dbReference>
<dbReference type="Gene3D" id="6.10.340.10">
    <property type="match status" value="1"/>
</dbReference>
<dbReference type="CDD" id="cd06225">
    <property type="entry name" value="HAMP"/>
    <property type="match status" value="1"/>
</dbReference>
<dbReference type="Pfam" id="PF12729">
    <property type="entry name" value="4HB_MCP_1"/>
    <property type="match status" value="1"/>
</dbReference>
<dbReference type="Gene3D" id="1.10.287.950">
    <property type="entry name" value="Methyl-accepting chemotaxis protein"/>
    <property type="match status" value="1"/>
</dbReference>
<sequence length="609" mass="65038">MEGSMNLLKDVNVGKKLIVSFLIMAALTAIVGLLGVRSMDKINDFAESMYGNELLGLSAIKEANVSLVYLDRATKNMLLSSTLEDRQKYAGRIEQYKKDYLESYAKAKPLFWTEKGKAGMARLAAAWEDYTPVLGKLLEMSKSEDLAANRESAKLSMGLARDKVDAVDAVIDDLSKVKQENAARFAAQIKETYDANLWALTGIITASVLLGIGLGLVIARSISRPLGETMVFAQAVAQGNLEAQCAVESRDEVGQLAVALRRMVGNLKEKIGEATQKSQLAEQESGRARTAMAEAEQAKEQAEGKAREILDAASRLEAVVEVVTSASQQLSAQIEQSSRGAEEQAHRIGETATSMEEMNATVLEVAKNASSAAQTADQAKAKAEEGAGVVSRVVAGIGQVQNQSREMMTDMGALGTRAEGIGQILNVISDIADQTNLLALNAAIEAARAGEAGRGFAVVADEVRKLAEKTMTATKEVGEAIRGVQTGARKNIENVERAGTAIEEVTKLANTSGEALREIVVLAETTTDQVRSIATASEEQSSASEEINRSIEDVNRVSLEMSDAMRQSAQAVGELAHQAQVLKELIEQLRQGDGSAKALPPAGRRRALA</sequence>
<evidence type="ECO:0000256" key="1">
    <source>
        <dbReference type="ARBA" id="ARBA00004370"/>
    </source>
</evidence>
<proteinExistence type="inferred from homology"/>
<dbReference type="Pfam" id="PF00015">
    <property type="entry name" value="MCPsignal"/>
    <property type="match status" value="1"/>
</dbReference>
<feature type="transmembrane region" description="Helical" evidence="6">
    <location>
        <begin position="197"/>
        <end position="219"/>
    </location>
</feature>
<dbReference type="InterPro" id="IPR004089">
    <property type="entry name" value="MCPsignal_dom"/>
</dbReference>
<dbReference type="CDD" id="cd11386">
    <property type="entry name" value="MCP_signal"/>
    <property type="match status" value="1"/>
</dbReference>
<comment type="similarity">
    <text evidence="3">Belongs to the methyl-accepting chemotaxis (MCP) protein family.</text>
</comment>
<dbReference type="AlphaFoldDB" id="C4XMF9"/>
<comment type="subcellular location">
    <subcellularLocation>
        <location evidence="1">Membrane</location>
    </subcellularLocation>
</comment>
<evidence type="ECO:0000256" key="3">
    <source>
        <dbReference type="ARBA" id="ARBA00029447"/>
    </source>
</evidence>
<keyword evidence="6" id="KW-1133">Transmembrane helix</keyword>
<feature type="region of interest" description="Disordered" evidence="5">
    <location>
        <begin position="275"/>
        <end position="294"/>
    </location>
</feature>
<accession>C4XMF9</accession>
<dbReference type="SMART" id="SM00283">
    <property type="entry name" value="MA"/>
    <property type="match status" value="1"/>
</dbReference>
<dbReference type="SMART" id="SM00304">
    <property type="entry name" value="HAMP"/>
    <property type="match status" value="1"/>
</dbReference>
<dbReference type="PROSITE" id="PS50111">
    <property type="entry name" value="CHEMOTAXIS_TRANSDUC_2"/>
    <property type="match status" value="1"/>
</dbReference>
<feature type="transmembrane region" description="Helical" evidence="6">
    <location>
        <begin position="17"/>
        <end position="36"/>
    </location>
</feature>
<dbReference type="EMBL" id="AP010904">
    <property type="protein sequence ID" value="BAH74750.1"/>
    <property type="molecule type" value="Genomic_DNA"/>
</dbReference>
<keyword evidence="2 4" id="KW-0807">Transducer</keyword>
<keyword evidence="6" id="KW-0812">Transmembrane</keyword>
<dbReference type="PANTHER" id="PTHR32089:SF112">
    <property type="entry name" value="LYSOZYME-LIKE PROTEIN-RELATED"/>
    <property type="match status" value="1"/>
</dbReference>
<dbReference type="KEGG" id="dma:DMR_12590"/>
<dbReference type="HOGENOM" id="CLU_000445_107_27_7"/>
<evidence type="ECO:0000256" key="5">
    <source>
        <dbReference type="SAM" id="MobiDB-lite"/>
    </source>
</evidence>
<reference evidence="9 10" key="1">
    <citation type="journal article" date="2009" name="Genome Res.">
        <title>Whole genome sequence of Desulfovibrio magneticus strain RS-1 revealed common gene clusters in magnetotactic bacteria.</title>
        <authorList>
            <person name="Nakazawa H."/>
            <person name="Arakaki A."/>
            <person name="Narita-Yamada S."/>
            <person name="Yashiro I."/>
            <person name="Jinno K."/>
            <person name="Aoki N."/>
            <person name="Tsuruyama A."/>
            <person name="Okamura Y."/>
            <person name="Tanikawa S."/>
            <person name="Fujita N."/>
            <person name="Takeyama H."/>
            <person name="Matsunaga T."/>
        </authorList>
    </citation>
    <scope>NUCLEOTIDE SEQUENCE [LARGE SCALE GENOMIC DNA]</scope>
    <source>
        <strain evidence="10">ATCC 700980 / DSM 13731 / RS-1</strain>
    </source>
</reference>
<dbReference type="STRING" id="573370.DMR_12590"/>
<dbReference type="GO" id="GO:0016020">
    <property type="term" value="C:membrane"/>
    <property type="evidence" value="ECO:0007669"/>
    <property type="project" value="UniProtKB-SubCell"/>
</dbReference>
<dbReference type="InterPro" id="IPR024478">
    <property type="entry name" value="HlyB_4HB_MCP"/>
</dbReference>
<dbReference type="FunFam" id="1.10.287.950:FF:000001">
    <property type="entry name" value="Methyl-accepting chemotaxis sensory transducer"/>
    <property type="match status" value="1"/>
</dbReference>
<evidence type="ECO:0000256" key="4">
    <source>
        <dbReference type="PROSITE-ProRule" id="PRU00284"/>
    </source>
</evidence>
<evidence type="ECO:0000259" key="7">
    <source>
        <dbReference type="PROSITE" id="PS50111"/>
    </source>
</evidence>
<keyword evidence="6" id="KW-0472">Membrane</keyword>
<evidence type="ECO:0000256" key="6">
    <source>
        <dbReference type="SAM" id="Phobius"/>
    </source>
</evidence>
<dbReference type="PROSITE" id="PS50885">
    <property type="entry name" value="HAMP"/>
    <property type="match status" value="1"/>
</dbReference>
<protein>
    <submittedName>
        <fullName evidence="9">Methyl-accepting chemotaxis protein</fullName>
    </submittedName>
</protein>
<dbReference type="GO" id="GO:0006935">
    <property type="term" value="P:chemotaxis"/>
    <property type="evidence" value="ECO:0007669"/>
    <property type="project" value="UniProtKB-ARBA"/>
</dbReference>
<dbReference type="GO" id="GO:0007165">
    <property type="term" value="P:signal transduction"/>
    <property type="evidence" value="ECO:0007669"/>
    <property type="project" value="UniProtKB-KW"/>
</dbReference>
<keyword evidence="10" id="KW-1185">Reference proteome</keyword>
<gene>
    <name evidence="9" type="ordered locus">DMR_12590</name>
</gene>
<feature type="domain" description="HAMP" evidence="8">
    <location>
        <begin position="220"/>
        <end position="272"/>
    </location>
</feature>
<dbReference type="PANTHER" id="PTHR32089">
    <property type="entry name" value="METHYL-ACCEPTING CHEMOTAXIS PROTEIN MCPB"/>
    <property type="match status" value="1"/>
</dbReference>
<dbReference type="Pfam" id="PF00672">
    <property type="entry name" value="HAMP"/>
    <property type="match status" value="1"/>
</dbReference>
<dbReference type="eggNOG" id="COG0840">
    <property type="taxonomic scope" value="Bacteria"/>
</dbReference>
<feature type="domain" description="Methyl-accepting transducer" evidence="7">
    <location>
        <begin position="319"/>
        <end position="555"/>
    </location>
</feature>
<dbReference type="Proteomes" id="UP000009071">
    <property type="component" value="Chromosome"/>
</dbReference>
<organism evidence="9 10">
    <name type="scientific">Solidesulfovibrio magneticus (strain ATCC 700980 / DSM 13731 / RS-1)</name>
    <name type="common">Desulfovibrio magneticus</name>
    <dbReference type="NCBI Taxonomy" id="573370"/>
    <lineage>
        <taxon>Bacteria</taxon>
        <taxon>Pseudomonadati</taxon>
        <taxon>Thermodesulfobacteriota</taxon>
        <taxon>Desulfovibrionia</taxon>
        <taxon>Desulfovibrionales</taxon>
        <taxon>Desulfovibrionaceae</taxon>
        <taxon>Solidesulfovibrio</taxon>
    </lineage>
</organism>